<dbReference type="PANTHER" id="PTHR31525">
    <property type="entry name" value="HEME TRANSPORTER HRG1"/>
    <property type="match status" value="1"/>
</dbReference>
<evidence type="ECO:0000256" key="4">
    <source>
        <dbReference type="ARBA" id="ARBA00022448"/>
    </source>
</evidence>
<dbReference type="Proteomes" id="UP000515158">
    <property type="component" value="Unplaced"/>
</dbReference>
<keyword evidence="8 10" id="KW-0472">Membrane</keyword>
<proteinExistence type="inferred from homology"/>
<dbReference type="AlphaFoldDB" id="A0A6P9AHY0"/>
<keyword evidence="4" id="KW-0813">Transport</keyword>
<evidence type="ECO:0000313" key="11">
    <source>
        <dbReference type="Proteomes" id="UP000515158"/>
    </source>
</evidence>
<organism evidence="12">
    <name type="scientific">Thrips palmi</name>
    <name type="common">Melon thrips</name>
    <dbReference type="NCBI Taxonomy" id="161013"/>
    <lineage>
        <taxon>Eukaryota</taxon>
        <taxon>Metazoa</taxon>
        <taxon>Ecdysozoa</taxon>
        <taxon>Arthropoda</taxon>
        <taxon>Hexapoda</taxon>
        <taxon>Insecta</taxon>
        <taxon>Pterygota</taxon>
        <taxon>Neoptera</taxon>
        <taxon>Paraneoptera</taxon>
        <taxon>Thysanoptera</taxon>
        <taxon>Terebrantia</taxon>
        <taxon>Thripoidea</taxon>
        <taxon>Thripidae</taxon>
        <taxon>Thrips</taxon>
    </lineage>
</organism>
<keyword evidence="6" id="KW-0967">Endosome</keyword>
<keyword evidence="9" id="KW-0458">Lysosome</keyword>
<keyword evidence="11" id="KW-1185">Reference proteome</keyword>
<evidence type="ECO:0000313" key="12">
    <source>
        <dbReference type="RefSeq" id="XP_034257040.1"/>
    </source>
</evidence>
<dbReference type="GO" id="GO:0015232">
    <property type="term" value="F:heme transmembrane transporter activity"/>
    <property type="evidence" value="ECO:0007669"/>
    <property type="project" value="InterPro"/>
</dbReference>
<comment type="subcellular location">
    <subcellularLocation>
        <location evidence="2">Endosome membrane</location>
        <topology evidence="2">Multi-pass membrane protein</topology>
    </subcellularLocation>
    <subcellularLocation>
        <location evidence="1">Lysosome membrane</location>
        <topology evidence="1">Multi-pass membrane protein</topology>
    </subcellularLocation>
</comment>
<dbReference type="PROSITE" id="PS51257">
    <property type="entry name" value="PROKAR_LIPOPROTEIN"/>
    <property type="match status" value="1"/>
</dbReference>
<evidence type="ECO:0000256" key="7">
    <source>
        <dbReference type="ARBA" id="ARBA00022989"/>
    </source>
</evidence>
<dbReference type="GO" id="GO:0020037">
    <property type="term" value="F:heme binding"/>
    <property type="evidence" value="ECO:0007669"/>
    <property type="project" value="TreeGrafter"/>
</dbReference>
<dbReference type="GO" id="GO:0010008">
    <property type="term" value="C:endosome membrane"/>
    <property type="evidence" value="ECO:0007669"/>
    <property type="project" value="UniProtKB-SubCell"/>
</dbReference>
<dbReference type="Pfam" id="PF16954">
    <property type="entry name" value="HRG"/>
    <property type="match status" value="1"/>
</dbReference>
<dbReference type="KEGG" id="tpal:117654485"/>
<feature type="transmembrane region" description="Helical" evidence="10">
    <location>
        <begin position="81"/>
        <end position="102"/>
    </location>
</feature>
<dbReference type="OrthoDB" id="5954402at2759"/>
<dbReference type="RefSeq" id="XP_034257040.1">
    <property type="nucleotide sequence ID" value="XM_034401149.1"/>
</dbReference>
<accession>A0A6P9AHY0</accession>
<evidence type="ECO:0000256" key="2">
    <source>
        <dbReference type="ARBA" id="ARBA00004337"/>
    </source>
</evidence>
<evidence type="ECO:0000256" key="6">
    <source>
        <dbReference type="ARBA" id="ARBA00022753"/>
    </source>
</evidence>
<feature type="transmembrane region" description="Helical" evidence="10">
    <location>
        <begin position="12"/>
        <end position="32"/>
    </location>
</feature>
<dbReference type="PANTHER" id="PTHR31525:SF1">
    <property type="entry name" value="HEME TRANSPORTER HRG1"/>
    <property type="match status" value="1"/>
</dbReference>
<gene>
    <name evidence="12" type="primary">LOC117654485</name>
</gene>
<dbReference type="PRINTS" id="PR02095">
    <property type="entry name" value="TRNSPORTRHRG"/>
</dbReference>
<reference evidence="12" key="1">
    <citation type="submission" date="2025-08" db="UniProtKB">
        <authorList>
            <consortium name="RefSeq"/>
        </authorList>
    </citation>
    <scope>IDENTIFICATION</scope>
    <source>
        <tissue evidence="12">Total insect</tissue>
    </source>
</reference>
<name>A0A6P9AHY0_THRPL</name>
<keyword evidence="7 10" id="KW-1133">Transmembrane helix</keyword>
<protein>
    <submittedName>
        <fullName evidence="12">Heme transporter hrg-1-like</fullName>
    </submittedName>
</protein>
<evidence type="ECO:0000256" key="9">
    <source>
        <dbReference type="ARBA" id="ARBA00023228"/>
    </source>
</evidence>
<keyword evidence="5 10" id="KW-0812">Transmembrane</keyword>
<comment type="similarity">
    <text evidence="3">Belongs to the HRG family.</text>
</comment>
<evidence type="ECO:0000256" key="8">
    <source>
        <dbReference type="ARBA" id="ARBA00023136"/>
    </source>
</evidence>
<feature type="transmembrane region" description="Helical" evidence="10">
    <location>
        <begin position="38"/>
        <end position="60"/>
    </location>
</feature>
<dbReference type="InParanoid" id="A0A6P9AHY0"/>
<dbReference type="GeneID" id="117654485"/>
<evidence type="ECO:0000256" key="10">
    <source>
        <dbReference type="SAM" id="Phobius"/>
    </source>
</evidence>
<evidence type="ECO:0000256" key="5">
    <source>
        <dbReference type="ARBA" id="ARBA00022692"/>
    </source>
</evidence>
<feature type="transmembrane region" description="Helical" evidence="10">
    <location>
        <begin position="114"/>
        <end position="134"/>
    </location>
</feature>
<dbReference type="InterPro" id="IPR026218">
    <property type="entry name" value="HRG"/>
</dbReference>
<evidence type="ECO:0000256" key="1">
    <source>
        <dbReference type="ARBA" id="ARBA00004155"/>
    </source>
</evidence>
<dbReference type="GO" id="GO:0005886">
    <property type="term" value="C:plasma membrane"/>
    <property type="evidence" value="ECO:0007669"/>
    <property type="project" value="TreeGrafter"/>
</dbReference>
<dbReference type="GO" id="GO:0005765">
    <property type="term" value="C:lysosomal membrane"/>
    <property type="evidence" value="ECO:0007669"/>
    <property type="project" value="UniProtKB-SubCell"/>
</dbReference>
<sequence>MAGRSCMHYVRLVCSCIGVAVGLLACATFAVPSPYQHITASGLAFISAVFAAVCLTLHALHHRSVLQVYHSSETLNDLSKLGFCVFVIGFALTTWFIFDGVYHKMGMKPFADSPYISAVWSFMTAKWGILLWSASRMYSGLMNSGSLLGD</sequence>
<evidence type="ECO:0000256" key="3">
    <source>
        <dbReference type="ARBA" id="ARBA00006203"/>
    </source>
</evidence>